<feature type="transmembrane region" description="Helical" evidence="18">
    <location>
        <begin position="137"/>
        <end position="157"/>
    </location>
</feature>
<dbReference type="GO" id="GO:0005516">
    <property type="term" value="F:calmodulin binding"/>
    <property type="evidence" value="ECO:0007669"/>
    <property type="project" value="UniProtKB-KW"/>
</dbReference>
<evidence type="ECO:0000256" key="4">
    <source>
        <dbReference type="ARBA" id="ARBA00022475"/>
    </source>
</evidence>
<organism evidence="20">
    <name type="scientific">Mantoniella antarctica</name>
    <dbReference type="NCBI Taxonomy" id="81844"/>
    <lineage>
        <taxon>Eukaryota</taxon>
        <taxon>Viridiplantae</taxon>
        <taxon>Chlorophyta</taxon>
        <taxon>Mamiellophyceae</taxon>
        <taxon>Mamiellales</taxon>
        <taxon>Mamiellaceae</taxon>
        <taxon>Mantoniella</taxon>
    </lineage>
</organism>
<evidence type="ECO:0000256" key="17">
    <source>
        <dbReference type="ARBA" id="ARBA00033667"/>
    </source>
</evidence>
<feature type="transmembrane region" description="Helical" evidence="18">
    <location>
        <begin position="699"/>
        <end position="718"/>
    </location>
</feature>
<keyword evidence="16" id="KW-0739">Sodium transport</keyword>
<dbReference type="Gene3D" id="1.20.1420.30">
    <property type="entry name" value="NCX, central ion-binding region"/>
    <property type="match status" value="2"/>
</dbReference>
<dbReference type="InterPro" id="IPR004836">
    <property type="entry name" value="Na_Ca_Ex"/>
</dbReference>
<evidence type="ECO:0000256" key="10">
    <source>
        <dbReference type="ARBA" id="ARBA00022860"/>
    </source>
</evidence>
<keyword evidence="10" id="KW-0112">Calmodulin-binding</keyword>
<keyword evidence="9" id="KW-0106">Calcium</keyword>
<dbReference type="GO" id="GO:0007154">
    <property type="term" value="P:cell communication"/>
    <property type="evidence" value="ECO:0007669"/>
    <property type="project" value="InterPro"/>
</dbReference>
<dbReference type="PANTHER" id="PTHR11878">
    <property type="entry name" value="SODIUM/CALCIUM EXCHANGER"/>
    <property type="match status" value="1"/>
</dbReference>
<evidence type="ECO:0000256" key="7">
    <source>
        <dbReference type="ARBA" id="ARBA00022729"/>
    </source>
</evidence>
<feature type="transmembrane region" description="Helical" evidence="18">
    <location>
        <begin position="725"/>
        <end position="744"/>
    </location>
</feature>
<feature type="transmembrane region" description="Helical" evidence="18">
    <location>
        <begin position="806"/>
        <end position="828"/>
    </location>
</feature>
<keyword evidence="3" id="KW-0813">Transport</keyword>
<evidence type="ECO:0000256" key="18">
    <source>
        <dbReference type="SAM" id="Phobius"/>
    </source>
</evidence>
<dbReference type="InterPro" id="IPR038081">
    <property type="entry name" value="CalX-like_sf"/>
</dbReference>
<evidence type="ECO:0000256" key="13">
    <source>
        <dbReference type="ARBA" id="ARBA00023065"/>
    </source>
</evidence>
<dbReference type="InterPro" id="IPR044880">
    <property type="entry name" value="NCX_ion-bd_dom_sf"/>
</dbReference>
<keyword evidence="12" id="KW-0915">Sodium</keyword>
<reference evidence="20" key="1">
    <citation type="submission" date="2021-01" db="EMBL/GenBank/DDBJ databases">
        <authorList>
            <person name="Corre E."/>
            <person name="Pelletier E."/>
            <person name="Niang G."/>
            <person name="Scheremetjew M."/>
            <person name="Finn R."/>
            <person name="Kale V."/>
            <person name="Holt S."/>
            <person name="Cochrane G."/>
            <person name="Meng A."/>
            <person name="Brown T."/>
            <person name="Cohen L."/>
        </authorList>
    </citation>
    <scope>NUCLEOTIDE SEQUENCE</scope>
    <source>
        <strain evidence="20">SL-175</strain>
    </source>
</reference>
<name>A0A7S0SLH6_9CHLO</name>
<evidence type="ECO:0000256" key="16">
    <source>
        <dbReference type="ARBA" id="ARBA00023201"/>
    </source>
</evidence>
<evidence type="ECO:0000259" key="19">
    <source>
        <dbReference type="SMART" id="SM00237"/>
    </source>
</evidence>
<dbReference type="AlphaFoldDB" id="A0A7S0SLH6"/>
<feature type="transmembrane region" description="Helical" evidence="18">
    <location>
        <begin position="211"/>
        <end position="233"/>
    </location>
</feature>
<keyword evidence="8" id="KW-0677">Repeat</keyword>
<dbReference type="Gene3D" id="2.60.40.2030">
    <property type="match status" value="2"/>
</dbReference>
<evidence type="ECO:0000313" key="20">
    <source>
        <dbReference type="EMBL" id="CAD8710458.1"/>
    </source>
</evidence>
<dbReference type="Pfam" id="PF03160">
    <property type="entry name" value="Calx-beta"/>
    <property type="match status" value="2"/>
</dbReference>
<feature type="transmembrane region" description="Helical" evidence="18">
    <location>
        <begin position="777"/>
        <end position="794"/>
    </location>
</feature>
<feature type="transmembrane region" description="Helical" evidence="18">
    <location>
        <begin position="239"/>
        <end position="259"/>
    </location>
</feature>
<keyword evidence="14 18" id="KW-0472">Membrane</keyword>
<dbReference type="SMART" id="SM00237">
    <property type="entry name" value="Calx_beta"/>
    <property type="match status" value="2"/>
</dbReference>
<dbReference type="GO" id="GO:0046872">
    <property type="term" value="F:metal ion binding"/>
    <property type="evidence" value="ECO:0007669"/>
    <property type="project" value="UniProtKB-KW"/>
</dbReference>
<dbReference type="PRINTS" id="PR01259">
    <property type="entry name" value="NACAEXCHNGR"/>
</dbReference>
<comment type="similarity">
    <text evidence="2">Belongs to the Ca(2+):cation antiporter (CaCA) (TC 2.A.19) family. SLC8 subfamily.</text>
</comment>
<dbReference type="InterPro" id="IPR003644">
    <property type="entry name" value="Calx_beta"/>
</dbReference>
<comment type="subcellular location">
    <subcellularLocation>
        <location evidence="1">Cell membrane</location>
        <topology evidence="1">Multi-pass membrane protein</topology>
    </subcellularLocation>
</comment>
<protein>
    <recommendedName>
        <fullName evidence="19">Calx-beta domain-containing protein</fullName>
    </recommendedName>
</protein>
<dbReference type="EMBL" id="HBFC01021966">
    <property type="protein sequence ID" value="CAD8710458.1"/>
    <property type="molecule type" value="Transcribed_RNA"/>
</dbReference>
<feature type="transmembrane region" description="Helical" evidence="18">
    <location>
        <begin position="673"/>
        <end position="693"/>
    </location>
</feature>
<evidence type="ECO:0000256" key="15">
    <source>
        <dbReference type="ARBA" id="ARBA00023180"/>
    </source>
</evidence>
<keyword evidence="7" id="KW-0732">Signal</keyword>
<dbReference type="InterPro" id="IPR051171">
    <property type="entry name" value="CaCA"/>
</dbReference>
<keyword evidence="15" id="KW-0325">Glycoprotein</keyword>
<evidence type="ECO:0000256" key="9">
    <source>
        <dbReference type="ARBA" id="ARBA00022837"/>
    </source>
</evidence>
<evidence type="ECO:0000256" key="8">
    <source>
        <dbReference type="ARBA" id="ARBA00022737"/>
    </source>
</evidence>
<keyword evidence="13" id="KW-0406">Ion transport</keyword>
<feature type="domain" description="Calx-beta" evidence="19">
    <location>
        <begin position="501"/>
        <end position="599"/>
    </location>
</feature>
<keyword evidence="5 18" id="KW-0812">Transmembrane</keyword>
<evidence type="ECO:0000256" key="1">
    <source>
        <dbReference type="ARBA" id="ARBA00004651"/>
    </source>
</evidence>
<evidence type="ECO:0000256" key="2">
    <source>
        <dbReference type="ARBA" id="ARBA00007489"/>
    </source>
</evidence>
<sequence length="885" mass="96310">MPGPVYIDPWSPSMPSTCAVSDAMRNSTVGILQKCHDTSTSANCYVEIGSSRIIHNNYESCTDSWLLLPGFSLLPNWFLIATYGLFLCFLFLGIAIISDKFMSAIEVITAKQTTMKITDPKTGEISAIKVKYWNPTVANLTLLALGSSAPEILLAVFETVKNLGPPEKQNPGELGAATIVGSAAFNLLAISSVCMMSVPKGEVRRISNLKVFLMTAFFAMLAYIWVLVVYTIWTPNRVSMIEALITFALFPIFVGLSYAADQNFWIKRTVEQQVDLEAKLSAGMKVQSVTTTDADGKVHLNRAQIAVLVKRTEGEPDAEERLMKHIMALFPQDPWSAMRFRINAARRLGGKAHKITRVVEERDEAPDTLRENRVHPSDHSFGHAESMNIDLFKKFAVAESDVFMFKCPTFAVVESQGFARITVLRGGPLVGEASVDFYTIDGTADSPADFAETKGTLVFRMGEESKIIEVPIVDDDGYEPDENFFIKLCNPSVGKLLGDTVEVTIIDDDEPGYAALDDTMEVCETATEVHVTVYRRRGADGRVTVDYRTQDDTCQAGVDYEDGSGTLVFESGETSQVITVCLSDRHVPQVGTSFKVLLSTPTGGIVLSKRCELTVQVVGDLAVSRLAGGGMMRLAARNSAVDLNGDESYYQQFRDAVTMAESVDDDGAKVDPAVISIVLHYFTITWKVLFSLVPPPSYSGGWACFGVSLLFIGIVTAIVEQVATLFGCALGLNNMVTAITFVAMGTSLPDTFASKQATIESDDADAAVGNITGSNSVNVFLGLGLPWVIGAAYYESRGSCFKVRAGALGFSVTIFLVFSAVCLGTLLLRRLKWVAGGELGGPEFGKKFCAVLFFGMWFAYIVISAMQNYGYIDWDTNDDLSTACD</sequence>
<feature type="transmembrane region" description="Helical" evidence="18">
    <location>
        <begin position="848"/>
        <end position="866"/>
    </location>
</feature>
<dbReference type="Pfam" id="PF01699">
    <property type="entry name" value="Na_Ca_ex"/>
    <property type="match status" value="2"/>
</dbReference>
<feature type="transmembrane region" description="Helical" evidence="18">
    <location>
        <begin position="177"/>
        <end position="199"/>
    </location>
</feature>
<accession>A0A7S0SLH6</accession>
<proteinExistence type="inferred from homology"/>
<evidence type="ECO:0000256" key="14">
    <source>
        <dbReference type="ARBA" id="ARBA00023136"/>
    </source>
</evidence>
<keyword evidence="6" id="KW-0479">Metal-binding</keyword>
<evidence type="ECO:0000256" key="12">
    <source>
        <dbReference type="ARBA" id="ARBA00023053"/>
    </source>
</evidence>
<gene>
    <name evidence="20" type="ORF">MANT1106_LOCUS13144</name>
</gene>
<evidence type="ECO:0000256" key="5">
    <source>
        <dbReference type="ARBA" id="ARBA00022692"/>
    </source>
</evidence>
<comment type="catalytic activity">
    <reaction evidence="17">
        <text>Ca(2+)(in) + 3 Na(+)(out) = Ca(2+)(out) + 3 Na(+)(in)</text>
        <dbReference type="Rhea" id="RHEA:69955"/>
        <dbReference type="ChEBI" id="CHEBI:29101"/>
        <dbReference type="ChEBI" id="CHEBI:29108"/>
    </reaction>
</comment>
<feature type="domain" description="Calx-beta" evidence="19">
    <location>
        <begin position="393"/>
        <end position="489"/>
    </location>
</feature>
<evidence type="ECO:0000256" key="3">
    <source>
        <dbReference type="ARBA" id="ARBA00022448"/>
    </source>
</evidence>
<feature type="transmembrane region" description="Helical" evidence="18">
    <location>
        <begin position="77"/>
        <end position="97"/>
    </location>
</feature>
<keyword evidence="11 18" id="KW-1133">Transmembrane helix</keyword>
<dbReference type="GO" id="GO:0005886">
    <property type="term" value="C:plasma membrane"/>
    <property type="evidence" value="ECO:0007669"/>
    <property type="project" value="UniProtKB-SubCell"/>
</dbReference>
<dbReference type="InterPro" id="IPR004837">
    <property type="entry name" value="NaCa_Exmemb"/>
</dbReference>
<dbReference type="GO" id="GO:0005432">
    <property type="term" value="F:calcium:sodium antiporter activity"/>
    <property type="evidence" value="ECO:0007669"/>
    <property type="project" value="InterPro"/>
</dbReference>
<dbReference type="PANTHER" id="PTHR11878:SF65">
    <property type="entry name" value="NA_CA-EXCHANGE PROTEIN, ISOFORM G"/>
    <property type="match status" value="1"/>
</dbReference>
<dbReference type="SUPFAM" id="SSF141072">
    <property type="entry name" value="CalX-like"/>
    <property type="match status" value="2"/>
</dbReference>
<evidence type="ECO:0000256" key="6">
    <source>
        <dbReference type="ARBA" id="ARBA00022723"/>
    </source>
</evidence>
<keyword evidence="4" id="KW-1003">Cell membrane</keyword>
<evidence type="ECO:0000256" key="11">
    <source>
        <dbReference type="ARBA" id="ARBA00022989"/>
    </source>
</evidence>